<evidence type="ECO:0000256" key="4">
    <source>
        <dbReference type="ARBA" id="ARBA00071970"/>
    </source>
</evidence>
<sequence length="124" mass="13723">MGQGKGNAMAITLLLCLSLLQSHMAQAAVYFVGGSKGWTFNVAPWTKGKRFRAGDVLVFNYSKMAHNVVALNNKVGYNWCQKTKGSKVYQTGRDRIKLVKGYNFFFCGFPGHCKAGLKIAIYAF</sequence>
<dbReference type="Pfam" id="PF02298">
    <property type="entry name" value="Cu_bind_like"/>
    <property type="match status" value="1"/>
</dbReference>
<evidence type="ECO:0000313" key="8">
    <source>
        <dbReference type="Proteomes" id="UP000504603"/>
    </source>
</evidence>
<dbReference type="PANTHER" id="PTHR33021:SF424">
    <property type="entry name" value="BASIC BLUE PROTEIN"/>
    <property type="match status" value="1"/>
</dbReference>
<dbReference type="InterPro" id="IPR041844">
    <property type="entry name" value="Plantacyanin"/>
</dbReference>
<dbReference type="InterPro" id="IPR003245">
    <property type="entry name" value="Phytocyanin_dom"/>
</dbReference>
<dbReference type="KEGG" id="mcha:111017742"/>
<proteinExistence type="predicted"/>
<dbReference type="CDD" id="cd11013">
    <property type="entry name" value="Plantacyanin"/>
    <property type="match status" value="1"/>
</dbReference>
<dbReference type="GeneID" id="111017742"/>
<evidence type="ECO:0000256" key="1">
    <source>
        <dbReference type="ARBA" id="ARBA00022723"/>
    </source>
</evidence>
<dbReference type="Proteomes" id="UP000504603">
    <property type="component" value="Unplaced"/>
</dbReference>
<name>A0A6J1D6L8_MOMCH</name>
<keyword evidence="1" id="KW-0479">Metal-binding</keyword>
<evidence type="ECO:0000256" key="5">
    <source>
        <dbReference type="ARBA" id="ARBA00082491"/>
    </source>
</evidence>
<feature type="signal peptide" evidence="6">
    <location>
        <begin position="1"/>
        <end position="27"/>
    </location>
</feature>
<dbReference type="SUPFAM" id="SSF49503">
    <property type="entry name" value="Cupredoxins"/>
    <property type="match status" value="1"/>
</dbReference>
<accession>A0A6J1D6L8</accession>
<evidence type="ECO:0000256" key="2">
    <source>
        <dbReference type="ARBA" id="ARBA00023008"/>
    </source>
</evidence>
<dbReference type="PROSITE" id="PS51485">
    <property type="entry name" value="PHYTOCYANIN"/>
    <property type="match status" value="1"/>
</dbReference>
<reference evidence="9" key="1">
    <citation type="submission" date="2025-08" db="UniProtKB">
        <authorList>
            <consortium name="RefSeq"/>
        </authorList>
    </citation>
    <scope>IDENTIFICATION</scope>
    <source>
        <strain evidence="9">OHB3-1</strain>
    </source>
</reference>
<evidence type="ECO:0000259" key="7">
    <source>
        <dbReference type="PROSITE" id="PS51485"/>
    </source>
</evidence>
<dbReference type="AlphaFoldDB" id="A0A6J1D6L8"/>
<dbReference type="GO" id="GO:0046872">
    <property type="term" value="F:metal ion binding"/>
    <property type="evidence" value="ECO:0007669"/>
    <property type="project" value="UniProtKB-KW"/>
</dbReference>
<organism evidence="8 9">
    <name type="scientific">Momordica charantia</name>
    <name type="common">Bitter gourd</name>
    <name type="synonym">Balsam pear</name>
    <dbReference type="NCBI Taxonomy" id="3673"/>
    <lineage>
        <taxon>Eukaryota</taxon>
        <taxon>Viridiplantae</taxon>
        <taxon>Streptophyta</taxon>
        <taxon>Embryophyta</taxon>
        <taxon>Tracheophyta</taxon>
        <taxon>Spermatophyta</taxon>
        <taxon>Magnoliopsida</taxon>
        <taxon>eudicotyledons</taxon>
        <taxon>Gunneridae</taxon>
        <taxon>Pentapetalae</taxon>
        <taxon>rosids</taxon>
        <taxon>fabids</taxon>
        <taxon>Cucurbitales</taxon>
        <taxon>Cucurbitaceae</taxon>
        <taxon>Momordiceae</taxon>
        <taxon>Momordica</taxon>
    </lineage>
</organism>
<keyword evidence="2" id="KW-0186">Copper</keyword>
<protein>
    <recommendedName>
        <fullName evidence="4">Basic blue protein</fullName>
    </recommendedName>
    <alternativeName>
        <fullName evidence="5">Plantacyanin</fullName>
    </alternativeName>
</protein>
<evidence type="ECO:0000256" key="3">
    <source>
        <dbReference type="ARBA" id="ARBA00023157"/>
    </source>
</evidence>
<evidence type="ECO:0000256" key="6">
    <source>
        <dbReference type="SAM" id="SignalP"/>
    </source>
</evidence>
<feature type="chain" id="PRO_5026852536" description="Basic blue protein" evidence="6">
    <location>
        <begin position="28"/>
        <end position="124"/>
    </location>
</feature>
<dbReference type="GO" id="GO:0009055">
    <property type="term" value="F:electron transfer activity"/>
    <property type="evidence" value="ECO:0007669"/>
    <property type="project" value="InterPro"/>
</dbReference>
<evidence type="ECO:0000313" key="9">
    <source>
        <dbReference type="RefSeq" id="XP_022149289.1"/>
    </source>
</evidence>
<dbReference type="InterPro" id="IPR039391">
    <property type="entry name" value="Phytocyanin-like"/>
</dbReference>
<feature type="domain" description="Phytocyanin" evidence="7">
    <location>
        <begin position="28"/>
        <end position="124"/>
    </location>
</feature>
<dbReference type="InterPro" id="IPR008972">
    <property type="entry name" value="Cupredoxin"/>
</dbReference>
<dbReference type="RefSeq" id="XP_022149289.1">
    <property type="nucleotide sequence ID" value="XM_022293597.1"/>
</dbReference>
<keyword evidence="8" id="KW-1185">Reference proteome</keyword>
<dbReference type="FunFam" id="2.60.40.420:FF:000013">
    <property type="entry name" value="basic blue protein-like"/>
    <property type="match status" value="1"/>
</dbReference>
<dbReference type="GO" id="GO:0005886">
    <property type="term" value="C:plasma membrane"/>
    <property type="evidence" value="ECO:0007669"/>
    <property type="project" value="TreeGrafter"/>
</dbReference>
<keyword evidence="6" id="KW-0732">Signal</keyword>
<dbReference type="PANTHER" id="PTHR33021">
    <property type="entry name" value="BLUE COPPER PROTEIN"/>
    <property type="match status" value="1"/>
</dbReference>
<gene>
    <name evidence="9" type="primary">LOC111017742</name>
</gene>
<keyword evidence="3" id="KW-1015">Disulfide bond</keyword>
<dbReference type="Gene3D" id="2.60.40.420">
    <property type="entry name" value="Cupredoxins - blue copper proteins"/>
    <property type="match status" value="1"/>
</dbReference>
<dbReference type="OrthoDB" id="2011645at2759"/>